<dbReference type="InterPro" id="IPR011990">
    <property type="entry name" value="TPR-like_helical_dom_sf"/>
</dbReference>
<dbReference type="SUPFAM" id="SSF81901">
    <property type="entry name" value="HCP-like"/>
    <property type="match status" value="1"/>
</dbReference>
<organism evidence="2 3">
    <name type="scientific">Cypionkella sinensis</name>
    <dbReference type="NCBI Taxonomy" id="1756043"/>
    <lineage>
        <taxon>Bacteria</taxon>
        <taxon>Pseudomonadati</taxon>
        <taxon>Pseudomonadota</taxon>
        <taxon>Alphaproteobacteria</taxon>
        <taxon>Rhodobacterales</taxon>
        <taxon>Paracoccaceae</taxon>
        <taxon>Cypionkella</taxon>
    </lineage>
</organism>
<reference evidence="3" key="1">
    <citation type="journal article" date="2019" name="Int. J. Syst. Evol. Microbiol.">
        <title>The Global Catalogue of Microorganisms (GCM) 10K type strain sequencing project: providing services to taxonomists for standard genome sequencing and annotation.</title>
        <authorList>
            <consortium name="The Broad Institute Genomics Platform"/>
            <consortium name="The Broad Institute Genome Sequencing Center for Infectious Disease"/>
            <person name="Wu L."/>
            <person name="Ma J."/>
        </authorList>
    </citation>
    <scope>NUCLEOTIDE SEQUENCE [LARGE SCALE GENOMIC DNA]</scope>
    <source>
        <strain evidence="3">KCTC 52039</strain>
    </source>
</reference>
<gene>
    <name evidence="2" type="ORF">ACFOGH_13960</name>
</gene>
<evidence type="ECO:0000313" key="3">
    <source>
        <dbReference type="Proteomes" id="UP001595547"/>
    </source>
</evidence>
<sequence>MQTNLKLVAAVMISGLLAAPAFAEKVEPRAVPPTVVSKVYLSKAQKAAKLAERLAQQKAARLAAKPPVDPAVARLKTLHKRMVAKQELTPSEMQELADSGDGLAAFYYARKLEESGRTSVLPTAVHYYAMASYLGREFAMNRMIALMKSPDVTLSDKQIKSGKDALVKLAQSGTPAAALGLSDMYAIGRPFPQDTAESRKWLMQAAKAGDANAAQKLAQAAMMPQDGSAPDLPAARAALALMLASNEPGKVAMAQALLARLDATAPTEVSQ</sequence>
<dbReference type="Gene3D" id="1.25.40.10">
    <property type="entry name" value="Tetratricopeptide repeat domain"/>
    <property type="match status" value="1"/>
</dbReference>
<evidence type="ECO:0008006" key="4">
    <source>
        <dbReference type="Google" id="ProtNLM"/>
    </source>
</evidence>
<comment type="caution">
    <text evidence="2">The sequence shown here is derived from an EMBL/GenBank/DDBJ whole genome shotgun (WGS) entry which is preliminary data.</text>
</comment>
<proteinExistence type="predicted"/>
<accession>A0ABV7J2M2</accession>
<evidence type="ECO:0000256" key="1">
    <source>
        <dbReference type="SAM" id="SignalP"/>
    </source>
</evidence>
<keyword evidence="3" id="KW-1185">Reference proteome</keyword>
<dbReference type="InterPro" id="IPR006597">
    <property type="entry name" value="Sel1-like"/>
</dbReference>
<feature type="signal peptide" evidence="1">
    <location>
        <begin position="1"/>
        <end position="23"/>
    </location>
</feature>
<dbReference type="Proteomes" id="UP001595547">
    <property type="component" value="Unassembled WGS sequence"/>
</dbReference>
<evidence type="ECO:0000313" key="2">
    <source>
        <dbReference type="EMBL" id="MFC3182103.1"/>
    </source>
</evidence>
<feature type="chain" id="PRO_5046359033" description="Sel1 repeat family protein" evidence="1">
    <location>
        <begin position="24"/>
        <end position="271"/>
    </location>
</feature>
<protein>
    <recommendedName>
        <fullName evidence="4">Sel1 repeat family protein</fullName>
    </recommendedName>
</protein>
<name>A0ABV7J2M2_9RHOB</name>
<dbReference type="SMART" id="SM00671">
    <property type="entry name" value="SEL1"/>
    <property type="match status" value="2"/>
</dbReference>
<keyword evidence="1" id="KW-0732">Signal</keyword>
<dbReference type="EMBL" id="JBHRTO010000001">
    <property type="protein sequence ID" value="MFC3182103.1"/>
    <property type="molecule type" value="Genomic_DNA"/>
</dbReference>
<dbReference type="RefSeq" id="WP_380073683.1">
    <property type="nucleotide sequence ID" value="NZ_JBHRTO010000001.1"/>
</dbReference>